<evidence type="ECO:0000313" key="5">
    <source>
        <dbReference type="Proteomes" id="UP000286050"/>
    </source>
</evidence>
<evidence type="ECO:0000259" key="3">
    <source>
        <dbReference type="Pfam" id="PF17802"/>
    </source>
</evidence>
<evidence type="ECO:0000256" key="2">
    <source>
        <dbReference type="SAM" id="SignalP"/>
    </source>
</evidence>
<dbReference type="Gene3D" id="2.60.40.740">
    <property type="match status" value="1"/>
</dbReference>
<keyword evidence="1" id="KW-1133">Transmembrane helix</keyword>
<feature type="signal peptide" evidence="2">
    <location>
        <begin position="1"/>
        <end position="32"/>
    </location>
</feature>
<dbReference type="Gene3D" id="2.60.40.10">
    <property type="entry name" value="Immunoglobulins"/>
    <property type="match status" value="1"/>
</dbReference>
<gene>
    <name evidence="4" type="ORF">DW787_03925</name>
</gene>
<dbReference type="EMBL" id="QSJI01000002">
    <property type="protein sequence ID" value="RHD56696.1"/>
    <property type="molecule type" value="Genomic_DNA"/>
</dbReference>
<dbReference type="RefSeq" id="WP_118271709.1">
    <property type="nucleotide sequence ID" value="NZ_QSJI01000002.1"/>
</dbReference>
<dbReference type="InterPro" id="IPR013783">
    <property type="entry name" value="Ig-like_fold"/>
</dbReference>
<comment type="caution">
    <text evidence="4">The sequence shown here is derived from an EMBL/GenBank/DDBJ whole genome shotgun (WGS) entry which is preliminary data.</text>
</comment>
<dbReference type="Pfam" id="PF17802">
    <property type="entry name" value="SpaA"/>
    <property type="match status" value="1"/>
</dbReference>
<feature type="transmembrane region" description="Helical" evidence="1">
    <location>
        <begin position="503"/>
        <end position="523"/>
    </location>
</feature>
<dbReference type="NCBIfam" id="TIGR04226">
    <property type="entry name" value="RrgB_K2N_iso_D2"/>
    <property type="match status" value="1"/>
</dbReference>
<dbReference type="Proteomes" id="UP000286050">
    <property type="component" value="Unassembled WGS sequence"/>
</dbReference>
<feature type="chain" id="PRO_5019062682" evidence="2">
    <location>
        <begin position="33"/>
        <end position="532"/>
    </location>
</feature>
<evidence type="ECO:0000313" key="4">
    <source>
        <dbReference type="EMBL" id="RHD56696.1"/>
    </source>
</evidence>
<reference evidence="4 5" key="1">
    <citation type="submission" date="2018-08" db="EMBL/GenBank/DDBJ databases">
        <title>A genome reference for cultivated species of the human gut microbiota.</title>
        <authorList>
            <person name="Zou Y."/>
            <person name="Xue W."/>
            <person name="Luo G."/>
        </authorList>
    </citation>
    <scope>NUCLEOTIDE SEQUENCE [LARGE SCALE GENOMIC DNA]</scope>
    <source>
        <strain evidence="4 5">AM30-5LB</strain>
    </source>
</reference>
<dbReference type="AlphaFoldDB" id="A0A414FYM2"/>
<evidence type="ECO:0000256" key="1">
    <source>
        <dbReference type="SAM" id="Phobius"/>
    </source>
</evidence>
<feature type="domain" description="SpaA-like prealbumin fold" evidence="3">
    <location>
        <begin position="362"/>
        <end position="460"/>
    </location>
</feature>
<dbReference type="SUPFAM" id="SSF49478">
    <property type="entry name" value="Cna protein B-type domain"/>
    <property type="match status" value="1"/>
</dbReference>
<name>A0A414FYM2_9ACTN</name>
<proteinExistence type="predicted"/>
<protein>
    <submittedName>
        <fullName evidence="4">Isopeptide-forming domain-containing fimbrial protein</fullName>
    </submittedName>
</protein>
<organism evidence="4 5">
    <name type="scientific">Collinsella intestinalis</name>
    <dbReference type="NCBI Taxonomy" id="147207"/>
    <lineage>
        <taxon>Bacteria</taxon>
        <taxon>Bacillati</taxon>
        <taxon>Actinomycetota</taxon>
        <taxon>Coriobacteriia</taxon>
        <taxon>Coriobacteriales</taxon>
        <taxon>Coriobacteriaceae</taxon>
        <taxon>Collinsella</taxon>
    </lineage>
</organism>
<keyword evidence="1" id="KW-0472">Membrane</keyword>
<sequence length="532" mass="56661">MKTMTKRIASMALAVMMAVAVLASALPTQAFAAGAGKLTVTSNSAEFANKQVKIWKMFDMTVSGAGTDQESYGYAIDPDWKDFFIEKSTDWSLGLTESSTDEEVSAAAYGYINGLGADNVAEVTAFAKVARNWAVTKSLQADGTQNASADAPYTATFSNLEYGYYVVSPAAGSTSSTRKTDAMLIPVKDDKATIELKSEYPTVEKTVDGNDKINAEIGKELTFTLKAKVPDVSEFVKYQFAFKDTLSKGLTFVAFDSVTIGGTKLETPKDYTATNQQPNGEGKTEIRVDLGTLSGTIYDARGLFTGKAGQDIVVTYKAYINADAIVGQEIPNNATVDYSTSPDGTQTGTSVPDVTYQYDFGFKLKKTDGTEHKNPLAGAVFQLRHTAMGDPIELVKKSEGVYRSALASDVDKVTKVTTGIDGTIVFEGLAAGDYYLVETAAPEGYNKLAKPIKIAITDTTTSGTNPTWQIKVNDAQDVLNGSSAKLPEVAVENNKGALLPETGGMGTILFTLVGAAAIGYGIYRKRTAKTVA</sequence>
<dbReference type="InterPro" id="IPR048052">
    <property type="entry name" value="FM1-like"/>
</dbReference>
<keyword evidence="1" id="KW-0812">Transmembrane</keyword>
<dbReference type="InterPro" id="IPR041033">
    <property type="entry name" value="SpaA_PFL_dom_1"/>
</dbReference>
<dbReference type="InterPro" id="IPR026466">
    <property type="entry name" value="Fim_isopep_form_D2_dom"/>
</dbReference>
<keyword evidence="2" id="KW-0732">Signal</keyword>
<dbReference type="GO" id="GO:0005975">
    <property type="term" value="P:carbohydrate metabolic process"/>
    <property type="evidence" value="ECO:0007669"/>
    <property type="project" value="UniProtKB-ARBA"/>
</dbReference>
<dbReference type="NCBIfam" id="NF033902">
    <property type="entry name" value="iso_D2_wall_anc"/>
    <property type="match status" value="1"/>
</dbReference>
<accession>A0A414FYM2</accession>